<feature type="region of interest" description="Disordered" evidence="1">
    <location>
        <begin position="47"/>
        <end position="174"/>
    </location>
</feature>
<gene>
    <name evidence="2" type="ORF">Cvel_26776</name>
</gene>
<protein>
    <submittedName>
        <fullName evidence="2">Uncharacterized protein</fullName>
    </submittedName>
</protein>
<dbReference type="EMBL" id="CDMZ01002461">
    <property type="protein sequence ID" value="CEM42479.1"/>
    <property type="molecule type" value="Genomic_DNA"/>
</dbReference>
<reference evidence="2" key="1">
    <citation type="submission" date="2014-11" db="EMBL/GenBank/DDBJ databases">
        <authorList>
            <person name="Otto D Thomas"/>
            <person name="Naeem Raeece"/>
        </authorList>
    </citation>
    <scope>NUCLEOTIDE SEQUENCE</scope>
</reference>
<feature type="compositionally biased region" description="Acidic residues" evidence="1">
    <location>
        <begin position="62"/>
        <end position="102"/>
    </location>
</feature>
<dbReference type="VEuPathDB" id="CryptoDB:Cvel_26776"/>
<name>A0A0G4HF30_9ALVE</name>
<dbReference type="AlphaFoldDB" id="A0A0G4HF30"/>
<evidence type="ECO:0000313" key="2">
    <source>
        <dbReference type="EMBL" id="CEM42479.1"/>
    </source>
</evidence>
<sequence>MDSNSQRAPMSVPLPTEVVVAEGEEDLELKQAKADALQVKYQAKKLLRRHCTDPGSIHADGEEPSIDLGESDLEDDDDDDATEKDDQSDSDPNEDLLSDLDQEGERETETGEEEGDCLGDLPHPKAFMHSPHRFDPDNQPHFHSNPRPGMVLRRHHTEPPPDMKMSHEFFHGEF</sequence>
<evidence type="ECO:0000256" key="1">
    <source>
        <dbReference type="SAM" id="MobiDB-lite"/>
    </source>
</evidence>
<accession>A0A0G4HF30</accession>
<proteinExistence type="predicted"/>
<feature type="compositionally biased region" description="Basic and acidic residues" evidence="1">
    <location>
        <begin position="157"/>
        <end position="174"/>
    </location>
</feature>
<organism evidence="2">
    <name type="scientific">Chromera velia CCMP2878</name>
    <dbReference type="NCBI Taxonomy" id="1169474"/>
    <lineage>
        <taxon>Eukaryota</taxon>
        <taxon>Sar</taxon>
        <taxon>Alveolata</taxon>
        <taxon>Colpodellida</taxon>
        <taxon>Chromeraceae</taxon>
        <taxon>Chromera</taxon>
    </lineage>
</organism>